<dbReference type="PANTHER" id="PTHR21724">
    <property type="entry name" value="SHKT DOMAIN-CONTAINING PROTEIN"/>
    <property type="match status" value="1"/>
</dbReference>
<keyword evidence="3" id="KW-0732">Signal</keyword>
<evidence type="ECO:0000313" key="7">
    <source>
        <dbReference type="Proteomes" id="UP000218231"/>
    </source>
</evidence>
<dbReference type="EMBL" id="LIAE01010409">
    <property type="protein sequence ID" value="PAV61541.1"/>
    <property type="molecule type" value="Genomic_DNA"/>
</dbReference>
<dbReference type="PANTHER" id="PTHR21724:SF101">
    <property type="entry name" value="SHKT DOMAIN-CONTAINING PROTEIN"/>
    <property type="match status" value="1"/>
</dbReference>
<dbReference type="Proteomes" id="UP000218231">
    <property type="component" value="Unassembled WGS sequence"/>
</dbReference>
<evidence type="ECO:0000256" key="2">
    <source>
        <dbReference type="PROSITE-ProRule" id="PRU01005"/>
    </source>
</evidence>
<evidence type="ECO:0000256" key="1">
    <source>
        <dbReference type="ARBA" id="ARBA00023157"/>
    </source>
</evidence>
<keyword evidence="1 2" id="KW-1015">Disulfide bond</keyword>
<dbReference type="Gene3D" id="1.10.225.10">
    <property type="entry name" value="Saposin-like"/>
    <property type="match status" value="1"/>
</dbReference>
<evidence type="ECO:0008006" key="8">
    <source>
        <dbReference type="Google" id="ProtNLM"/>
    </source>
</evidence>
<name>A0A2A2JIW9_9BILA</name>
<feature type="domain" description="ShKT" evidence="5">
    <location>
        <begin position="233"/>
        <end position="278"/>
    </location>
</feature>
<dbReference type="PROSITE" id="PS50015">
    <property type="entry name" value="SAP_B"/>
    <property type="match status" value="1"/>
</dbReference>
<dbReference type="InterPro" id="IPR007026">
    <property type="entry name" value="CC_domain"/>
</dbReference>
<feature type="domain" description="ShKT" evidence="5">
    <location>
        <begin position="290"/>
        <end position="324"/>
    </location>
</feature>
<dbReference type="PROSITE" id="PS51670">
    <property type="entry name" value="SHKT"/>
    <property type="match status" value="2"/>
</dbReference>
<dbReference type="Gene3D" id="1.10.10.1870">
    <property type="entry name" value="ShTK domain-like"/>
    <property type="match status" value="1"/>
</dbReference>
<comment type="caution">
    <text evidence="2">Lacks conserved residue(s) required for the propagation of feature annotation.</text>
</comment>
<feature type="signal peptide" evidence="3">
    <location>
        <begin position="1"/>
        <end position="23"/>
    </location>
</feature>
<accession>A0A2A2JIW9</accession>
<organism evidence="6 7">
    <name type="scientific">Diploscapter pachys</name>
    <dbReference type="NCBI Taxonomy" id="2018661"/>
    <lineage>
        <taxon>Eukaryota</taxon>
        <taxon>Metazoa</taxon>
        <taxon>Ecdysozoa</taxon>
        <taxon>Nematoda</taxon>
        <taxon>Chromadorea</taxon>
        <taxon>Rhabditida</taxon>
        <taxon>Rhabditina</taxon>
        <taxon>Rhabditomorpha</taxon>
        <taxon>Rhabditoidea</taxon>
        <taxon>Rhabditidae</taxon>
        <taxon>Diploscapter</taxon>
    </lineage>
</organism>
<sequence length="383" mass="43367">MKLTNRFIFMANFYIHLFIFIRAEEEETTTMKSLNSNDEAIPDTHALTPDERCELCQVALRTVYAHFSGAVPSRRKLGHQLKHECKRHFNYRRRCLLAIKDKTDMIYRDMTGGDFKPIRPCTAIKECKSLHSPITDKFYHEMNKELSQISTTTTNSTSESPIESSTTTILSSSTTKMIAYILLIIFPLSLCQSSTNAPVEPSANISCKIKPRSMCFQGKCPQGFRCTSDNMCCDQKNLILPPAGNCTDYSKNCQAVDCNNFNMYEFAKANCRRTCNLCYDTTPVDPMYACTDLLDDCASRTNMCQDKDFVGMMAVYCPRTCLLCKWPTQGAQCGDLLDDCASRGNFCDSNNVSEYQKTIGCGQTCKRCNAPIRNQVRQDERDP</sequence>
<gene>
    <name evidence="6" type="ORF">WR25_09864</name>
</gene>
<comment type="caution">
    <text evidence="6">The sequence shown here is derived from an EMBL/GenBank/DDBJ whole genome shotgun (WGS) entry which is preliminary data.</text>
</comment>
<feature type="chain" id="PRO_5012923290" description="ShKT domain-containing protein" evidence="3">
    <location>
        <begin position="24"/>
        <end position="383"/>
    </location>
</feature>
<dbReference type="Pfam" id="PF01549">
    <property type="entry name" value="ShK"/>
    <property type="match status" value="3"/>
</dbReference>
<dbReference type="AlphaFoldDB" id="A0A2A2JIW9"/>
<dbReference type="Pfam" id="PF04942">
    <property type="entry name" value="CC"/>
    <property type="match status" value="1"/>
</dbReference>
<evidence type="ECO:0000259" key="4">
    <source>
        <dbReference type="PROSITE" id="PS50015"/>
    </source>
</evidence>
<dbReference type="OrthoDB" id="5856919at2759"/>
<protein>
    <recommendedName>
        <fullName evidence="8">ShKT domain-containing protein</fullName>
    </recommendedName>
</protein>
<dbReference type="InterPro" id="IPR003582">
    <property type="entry name" value="ShKT_dom"/>
</dbReference>
<evidence type="ECO:0000256" key="3">
    <source>
        <dbReference type="SAM" id="SignalP"/>
    </source>
</evidence>
<feature type="disulfide bond" evidence="2">
    <location>
        <begin position="290"/>
        <end position="324"/>
    </location>
</feature>
<keyword evidence="7" id="KW-1185">Reference proteome</keyword>
<feature type="domain" description="Saposin B-type" evidence="4">
    <location>
        <begin position="49"/>
        <end position="131"/>
    </location>
</feature>
<dbReference type="InterPro" id="IPR008139">
    <property type="entry name" value="SaposinB_dom"/>
</dbReference>
<reference evidence="6 7" key="1">
    <citation type="journal article" date="2017" name="Curr. Biol.">
        <title>Genome architecture and evolution of a unichromosomal asexual nematode.</title>
        <authorList>
            <person name="Fradin H."/>
            <person name="Zegar C."/>
            <person name="Gutwein M."/>
            <person name="Lucas J."/>
            <person name="Kovtun M."/>
            <person name="Corcoran D."/>
            <person name="Baugh L.R."/>
            <person name="Kiontke K."/>
            <person name="Gunsalus K."/>
            <person name="Fitch D.H."/>
            <person name="Piano F."/>
        </authorList>
    </citation>
    <scope>NUCLEOTIDE SEQUENCE [LARGE SCALE GENOMIC DNA]</scope>
    <source>
        <strain evidence="6">PF1309</strain>
    </source>
</reference>
<proteinExistence type="predicted"/>
<evidence type="ECO:0000313" key="6">
    <source>
        <dbReference type="EMBL" id="PAV61541.1"/>
    </source>
</evidence>
<dbReference type="SMART" id="SM00254">
    <property type="entry name" value="ShKT"/>
    <property type="match status" value="3"/>
</dbReference>
<evidence type="ECO:0000259" key="5">
    <source>
        <dbReference type="PROSITE" id="PS51670"/>
    </source>
</evidence>